<evidence type="ECO:0000256" key="1">
    <source>
        <dbReference type="ARBA" id="ARBA00009437"/>
    </source>
</evidence>
<feature type="domain" description="HTH lysR-type" evidence="5">
    <location>
        <begin position="2"/>
        <end position="59"/>
    </location>
</feature>
<dbReference type="GO" id="GO:0000976">
    <property type="term" value="F:transcription cis-regulatory region binding"/>
    <property type="evidence" value="ECO:0007669"/>
    <property type="project" value="TreeGrafter"/>
</dbReference>
<proteinExistence type="inferred from homology"/>
<dbReference type="OrthoDB" id="646694at2"/>
<comment type="similarity">
    <text evidence="1">Belongs to the LysR transcriptional regulatory family.</text>
</comment>
<dbReference type="EMBL" id="QLLL01000011">
    <property type="protein sequence ID" value="RAI98679.1"/>
    <property type="molecule type" value="Genomic_DNA"/>
</dbReference>
<protein>
    <submittedName>
        <fullName evidence="6">DNA-binding transcriptional LysR family regulator</fullName>
    </submittedName>
</protein>
<dbReference type="PRINTS" id="PR00039">
    <property type="entry name" value="HTHLYSR"/>
</dbReference>
<keyword evidence="7" id="KW-1185">Reference proteome</keyword>
<keyword evidence="3 6" id="KW-0238">DNA-binding</keyword>
<gene>
    <name evidence="6" type="ORF">LX64_04664</name>
</gene>
<dbReference type="Gene3D" id="1.10.10.10">
    <property type="entry name" value="Winged helix-like DNA-binding domain superfamily/Winged helix DNA-binding domain"/>
    <property type="match status" value="1"/>
</dbReference>
<dbReference type="CDD" id="cd05466">
    <property type="entry name" value="PBP2_LTTR_substrate"/>
    <property type="match status" value="1"/>
</dbReference>
<dbReference type="Proteomes" id="UP000249547">
    <property type="component" value="Unassembled WGS sequence"/>
</dbReference>
<sequence length="295" mass="33356">MVNLEWYRTFKAIYTAGTLTGAAKELAITQPNVSQHLAALENYIGVELFERTARKMIATHYGKVLYTKIVGALETLESVENSFHKNIIKQQPTISIGAPREFFHAMVASRIAKSGFQINFQFGLTNDLLAKLEKSQLNFVFSNYAMDNSNFASEPIFTEKLVLVSSPKLNIQPFKKLVASGDSQKTENWLKQQKWLAYSSDLALIRRFWLINFQKRPAIQPSFIIPDLDTIAKAIATSKALSILPEYLVKSALKQKQLVKIWPGYAPVTNTLYLCYHKNQVTPAQLTAVHNLLKK</sequence>
<dbReference type="SUPFAM" id="SSF53850">
    <property type="entry name" value="Periplasmic binding protein-like II"/>
    <property type="match status" value="1"/>
</dbReference>
<dbReference type="PROSITE" id="PS50931">
    <property type="entry name" value="HTH_LYSR"/>
    <property type="match status" value="1"/>
</dbReference>
<evidence type="ECO:0000256" key="3">
    <source>
        <dbReference type="ARBA" id="ARBA00023125"/>
    </source>
</evidence>
<reference evidence="6 7" key="1">
    <citation type="submission" date="2018-06" db="EMBL/GenBank/DDBJ databases">
        <title>Genomic Encyclopedia of Archaeal and Bacterial Type Strains, Phase II (KMG-II): from individual species to whole genera.</title>
        <authorList>
            <person name="Goeker M."/>
        </authorList>
    </citation>
    <scope>NUCLEOTIDE SEQUENCE [LARGE SCALE GENOMIC DNA]</scope>
    <source>
        <strain evidence="6 7">DSM 23857</strain>
    </source>
</reference>
<dbReference type="PANTHER" id="PTHR30126">
    <property type="entry name" value="HTH-TYPE TRANSCRIPTIONAL REGULATOR"/>
    <property type="match status" value="1"/>
</dbReference>
<keyword evidence="4" id="KW-0804">Transcription</keyword>
<dbReference type="InterPro" id="IPR000847">
    <property type="entry name" value="LysR_HTH_N"/>
</dbReference>
<keyword evidence="2" id="KW-0805">Transcription regulation</keyword>
<dbReference type="SUPFAM" id="SSF46785">
    <property type="entry name" value="Winged helix' DNA-binding domain"/>
    <property type="match status" value="1"/>
</dbReference>
<comment type="caution">
    <text evidence="6">The sequence shown here is derived from an EMBL/GenBank/DDBJ whole genome shotgun (WGS) entry which is preliminary data.</text>
</comment>
<evidence type="ECO:0000313" key="7">
    <source>
        <dbReference type="Proteomes" id="UP000249547"/>
    </source>
</evidence>
<evidence type="ECO:0000256" key="4">
    <source>
        <dbReference type="ARBA" id="ARBA00023163"/>
    </source>
</evidence>
<dbReference type="PANTHER" id="PTHR30126:SF40">
    <property type="entry name" value="HTH-TYPE TRANSCRIPTIONAL REGULATOR GLTR"/>
    <property type="match status" value="1"/>
</dbReference>
<dbReference type="AlphaFoldDB" id="A0A327Q2U8"/>
<name>A0A327Q2U8_9BACT</name>
<dbReference type="Gene3D" id="3.40.190.290">
    <property type="match status" value="1"/>
</dbReference>
<accession>A0A327Q2U8</accession>
<dbReference type="GO" id="GO:0003700">
    <property type="term" value="F:DNA-binding transcription factor activity"/>
    <property type="evidence" value="ECO:0007669"/>
    <property type="project" value="InterPro"/>
</dbReference>
<dbReference type="InterPro" id="IPR036388">
    <property type="entry name" value="WH-like_DNA-bd_sf"/>
</dbReference>
<evidence type="ECO:0000256" key="2">
    <source>
        <dbReference type="ARBA" id="ARBA00023015"/>
    </source>
</evidence>
<dbReference type="InterPro" id="IPR005119">
    <property type="entry name" value="LysR_subst-bd"/>
</dbReference>
<evidence type="ECO:0000259" key="5">
    <source>
        <dbReference type="PROSITE" id="PS50931"/>
    </source>
</evidence>
<dbReference type="Pfam" id="PF03466">
    <property type="entry name" value="LysR_substrate"/>
    <property type="match status" value="1"/>
</dbReference>
<dbReference type="RefSeq" id="WP_111600052.1">
    <property type="nucleotide sequence ID" value="NZ_QLLL01000011.1"/>
</dbReference>
<dbReference type="InterPro" id="IPR036390">
    <property type="entry name" value="WH_DNA-bd_sf"/>
</dbReference>
<evidence type="ECO:0000313" key="6">
    <source>
        <dbReference type="EMBL" id="RAI98679.1"/>
    </source>
</evidence>
<organism evidence="6 7">
    <name type="scientific">Chitinophaga skermanii</name>
    <dbReference type="NCBI Taxonomy" id="331697"/>
    <lineage>
        <taxon>Bacteria</taxon>
        <taxon>Pseudomonadati</taxon>
        <taxon>Bacteroidota</taxon>
        <taxon>Chitinophagia</taxon>
        <taxon>Chitinophagales</taxon>
        <taxon>Chitinophagaceae</taxon>
        <taxon>Chitinophaga</taxon>
    </lineage>
</organism>
<dbReference type="Pfam" id="PF00126">
    <property type="entry name" value="HTH_1"/>
    <property type="match status" value="1"/>
</dbReference>